<dbReference type="SMART" id="SM00418">
    <property type="entry name" value="HTH_ARSR"/>
    <property type="match status" value="1"/>
</dbReference>
<dbReference type="CDD" id="cd00090">
    <property type="entry name" value="HTH_ARSR"/>
    <property type="match status" value="1"/>
</dbReference>
<keyword evidence="2" id="KW-0238">DNA-binding</keyword>
<proteinExistence type="predicted"/>
<dbReference type="InterPro" id="IPR001845">
    <property type="entry name" value="HTH_ArsR_DNA-bd_dom"/>
</dbReference>
<dbReference type="InterPro" id="IPR051081">
    <property type="entry name" value="HTH_MetalResp_TranReg"/>
</dbReference>
<dbReference type="InterPro" id="IPR036388">
    <property type="entry name" value="WH-like_DNA-bd_sf"/>
</dbReference>
<evidence type="ECO:0000313" key="6">
    <source>
        <dbReference type="Proteomes" id="UP000198588"/>
    </source>
</evidence>
<dbReference type="EMBL" id="FMXM01000002">
    <property type="protein sequence ID" value="SDA40818.1"/>
    <property type="molecule type" value="Genomic_DNA"/>
</dbReference>
<accession>A0A1G5V5B6</accession>
<reference evidence="5 6" key="1">
    <citation type="submission" date="2016-10" db="EMBL/GenBank/DDBJ databases">
        <authorList>
            <person name="de Groot N.N."/>
        </authorList>
    </citation>
    <scope>NUCLEOTIDE SEQUENCE [LARGE SCALE GENOMIC DNA]</scope>
    <source>
        <strain evidence="5 6">CGMCC 1.12097</strain>
    </source>
</reference>
<dbReference type="Gene3D" id="1.10.10.10">
    <property type="entry name" value="Winged helix-like DNA-binding domain superfamily/Winged helix DNA-binding domain"/>
    <property type="match status" value="1"/>
</dbReference>
<gene>
    <name evidence="5" type="ORF">SAMN02927914_00274</name>
</gene>
<dbReference type="STRING" id="1165689.SAMN02927914_00274"/>
<dbReference type="Pfam" id="PF12840">
    <property type="entry name" value="HTH_20"/>
    <property type="match status" value="1"/>
</dbReference>
<dbReference type="GO" id="GO:0003700">
    <property type="term" value="F:DNA-binding transcription factor activity"/>
    <property type="evidence" value="ECO:0007669"/>
    <property type="project" value="InterPro"/>
</dbReference>
<dbReference type="NCBIfam" id="NF033788">
    <property type="entry name" value="HTH_metalloreg"/>
    <property type="match status" value="1"/>
</dbReference>
<evidence type="ECO:0000313" key="5">
    <source>
        <dbReference type="EMBL" id="SDA40818.1"/>
    </source>
</evidence>
<organism evidence="5 6">
    <name type="scientific">Mesorhizobium qingshengii</name>
    <dbReference type="NCBI Taxonomy" id="1165689"/>
    <lineage>
        <taxon>Bacteria</taxon>
        <taxon>Pseudomonadati</taxon>
        <taxon>Pseudomonadota</taxon>
        <taxon>Alphaproteobacteria</taxon>
        <taxon>Hyphomicrobiales</taxon>
        <taxon>Phyllobacteriaceae</taxon>
        <taxon>Mesorhizobium</taxon>
    </lineage>
</organism>
<dbReference type="InterPro" id="IPR011991">
    <property type="entry name" value="ArsR-like_HTH"/>
</dbReference>
<protein>
    <submittedName>
        <fullName evidence="5">Transcriptional regulator, ArsR family</fullName>
    </submittedName>
</protein>
<dbReference type="PANTHER" id="PTHR33154:SF33">
    <property type="entry name" value="TRANSCRIPTIONAL REPRESSOR SDPR"/>
    <property type="match status" value="1"/>
</dbReference>
<name>A0A1G5V5B6_9HYPH</name>
<dbReference type="PROSITE" id="PS50987">
    <property type="entry name" value="HTH_ARSR_2"/>
    <property type="match status" value="1"/>
</dbReference>
<keyword evidence="3" id="KW-0804">Transcription</keyword>
<evidence type="ECO:0000256" key="2">
    <source>
        <dbReference type="ARBA" id="ARBA00023125"/>
    </source>
</evidence>
<sequence length="122" mass="13817">MGFKTVLAKSISIDLCFAMIEAEIFRALADPTRRAVYERLATSEMSVSELRSGMTVSQPAVSQHLAVLRGAGLVVERRAGRNAYYRADPQGLAPLLSWIERYRTFWPERIERLKAVLKDMDQ</sequence>
<dbReference type="Proteomes" id="UP000198588">
    <property type="component" value="Unassembled WGS sequence"/>
</dbReference>
<dbReference type="FunFam" id="1.10.10.10:FF:000496">
    <property type="entry name" value="ArsR family transcriptional regulator"/>
    <property type="match status" value="1"/>
</dbReference>
<keyword evidence="1" id="KW-0805">Transcription regulation</keyword>
<dbReference type="SUPFAM" id="SSF46785">
    <property type="entry name" value="Winged helix' DNA-binding domain"/>
    <property type="match status" value="1"/>
</dbReference>
<evidence type="ECO:0000259" key="4">
    <source>
        <dbReference type="PROSITE" id="PS50987"/>
    </source>
</evidence>
<dbReference type="InterPro" id="IPR036390">
    <property type="entry name" value="WH_DNA-bd_sf"/>
</dbReference>
<dbReference type="PANTHER" id="PTHR33154">
    <property type="entry name" value="TRANSCRIPTIONAL REGULATOR, ARSR FAMILY"/>
    <property type="match status" value="1"/>
</dbReference>
<feature type="domain" description="HTH arsR-type" evidence="4">
    <location>
        <begin position="13"/>
        <end position="107"/>
    </location>
</feature>
<evidence type="ECO:0000256" key="3">
    <source>
        <dbReference type="ARBA" id="ARBA00023163"/>
    </source>
</evidence>
<dbReference type="GO" id="GO:0003677">
    <property type="term" value="F:DNA binding"/>
    <property type="evidence" value="ECO:0007669"/>
    <property type="project" value="UniProtKB-KW"/>
</dbReference>
<dbReference type="AlphaFoldDB" id="A0A1G5V5B6"/>
<dbReference type="PRINTS" id="PR00778">
    <property type="entry name" value="HTHARSR"/>
</dbReference>
<evidence type="ECO:0000256" key="1">
    <source>
        <dbReference type="ARBA" id="ARBA00023015"/>
    </source>
</evidence>